<reference evidence="1 2" key="1">
    <citation type="journal article" date="2019" name="Plant Biotechnol. J.">
        <title>The red bayberry genome and genetic basis of sex determination.</title>
        <authorList>
            <person name="Jia H.M."/>
            <person name="Jia H.J."/>
            <person name="Cai Q.L."/>
            <person name="Wang Y."/>
            <person name="Zhao H.B."/>
            <person name="Yang W.F."/>
            <person name="Wang G.Y."/>
            <person name="Li Y.H."/>
            <person name="Zhan D.L."/>
            <person name="Shen Y.T."/>
            <person name="Niu Q.F."/>
            <person name="Chang L."/>
            <person name="Qiu J."/>
            <person name="Zhao L."/>
            <person name="Xie H.B."/>
            <person name="Fu W.Y."/>
            <person name="Jin J."/>
            <person name="Li X.W."/>
            <person name="Jiao Y."/>
            <person name="Zhou C.C."/>
            <person name="Tu T."/>
            <person name="Chai C.Y."/>
            <person name="Gao J.L."/>
            <person name="Fan L.J."/>
            <person name="van de Weg E."/>
            <person name="Wang J.Y."/>
            <person name="Gao Z.S."/>
        </authorList>
    </citation>
    <scope>NUCLEOTIDE SEQUENCE [LARGE SCALE GENOMIC DNA]</scope>
    <source>
        <tissue evidence="1">Leaves</tissue>
    </source>
</reference>
<protein>
    <submittedName>
        <fullName evidence="1">Uncharacterized protein</fullName>
    </submittedName>
</protein>
<sequence length="129" mass="14130">MAQWESNKLEAEARLVRESKLVSNPTQQQLSSTAPSLLINKTLAQPAVLPPCLDIFKAWEGVWSKSMIPGIFPITGDDLESPTSTLNFSAENGFHVQSVALGQIYCGSHCAFTKCNRLDVESGSPQHER</sequence>
<evidence type="ECO:0000313" key="1">
    <source>
        <dbReference type="EMBL" id="KAB1208116.1"/>
    </source>
</evidence>
<gene>
    <name evidence="1" type="ORF">CJ030_MR7G013027</name>
</gene>
<name>A0A6A1V7G2_9ROSI</name>
<organism evidence="1 2">
    <name type="scientific">Morella rubra</name>
    <name type="common">Chinese bayberry</name>
    <dbReference type="NCBI Taxonomy" id="262757"/>
    <lineage>
        <taxon>Eukaryota</taxon>
        <taxon>Viridiplantae</taxon>
        <taxon>Streptophyta</taxon>
        <taxon>Embryophyta</taxon>
        <taxon>Tracheophyta</taxon>
        <taxon>Spermatophyta</taxon>
        <taxon>Magnoliopsida</taxon>
        <taxon>eudicotyledons</taxon>
        <taxon>Gunneridae</taxon>
        <taxon>Pentapetalae</taxon>
        <taxon>rosids</taxon>
        <taxon>fabids</taxon>
        <taxon>Fagales</taxon>
        <taxon>Myricaceae</taxon>
        <taxon>Morella</taxon>
    </lineage>
</organism>
<accession>A0A6A1V7G2</accession>
<dbReference type="EMBL" id="RXIC02000025">
    <property type="protein sequence ID" value="KAB1208116.1"/>
    <property type="molecule type" value="Genomic_DNA"/>
</dbReference>
<evidence type="ECO:0000313" key="2">
    <source>
        <dbReference type="Proteomes" id="UP000516437"/>
    </source>
</evidence>
<dbReference type="OrthoDB" id="2143914at2759"/>
<dbReference type="AlphaFoldDB" id="A0A6A1V7G2"/>
<proteinExistence type="predicted"/>
<dbReference type="Proteomes" id="UP000516437">
    <property type="component" value="Chromosome 7"/>
</dbReference>
<comment type="caution">
    <text evidence="1">The sequence shown here is derived from an EMBL/GenBank/DDBJ whole genome shotgun (WGS) entry which is preliminary data.</text>
</comment>
<keyword evidence="2" id="KW-1185">Reference proteome</keyword>